<organism evidence="15 16">
    <name type="scientific">Ornithinicoccus hortensis</name>
    <dbReference type="NCBI Taxonomy" id="82346"/>
    <lineage>
        <taxon>Bacteria</taxon>
        <taxon>Bacillati</taxon>
        <taxon>Actinomycetota</taxon>
        <taxon>Actinomycetes</taxon>
        <taxon>Micrococcales</taxon>
        <taxon>Intrasporangiaceae</taxon>
        <taxon>Ornithinicoccus</taxon>
    </lineage>
</organism>
<dbReference type="PIRSF" id="PIRSF015601">
    <property type="entry name" value="MTase_slr0722"/>
    <property type="match status" value="1"/>
</dbReference>
<protein>
    <recommendedName>
        <fullName evidence="4 12">Ribosomal RNA small subunit methyltransferase E</fullName>
        <ecNumber evidence="3 12">2.1.1.193</ecNumber>
    </recommendedName>
</protein>
<dbReference type="Pfam" id="PF04452">
    <property type="entry name" value="Methyltrans_RNA"/>
    <property type="match status" value="1"/>
</dbReference>
<evidence type="ECO:0000256" key="3">
    <source>
        <dbReference type="ARBA" id="ARBA00012328"/>
    </source>
</evidence>
<evidence type="ECO:0000259" key="13">
    <source>
        <dbReference type="Pfam" id="PF04452"/>
    </source>
</evidence>
<comment type="function">
    <text evidence="10 12">Specifically methylates the N3 position of the uracil ring of uridine 1498 (m3U1498) in 16S rRNA. Acts on the fully assembled 30S ribosomal subunit.</text>
</comment>
<dbReference type="RefSeq" id="WP_141784944.1">
    <property type="nucleotide sequence ID" value="NZ_BAAAIK010000002.1"/>
</dbReference>
<dbReference type="SUPFAM" id="SSF88697">
    <property type="entry name" value="PUA domain-like"/>
    <property type="match status" value="1"/>
</dbReference>
<dbReference type="EC" id="2.1.1.193" evidence="3 12"/>
<evidence type="ECO:0000256" key="4">
    <source>
        <dbReference type="ARBA" id="ARBA00013673"/>
    </source>
</evidence>
<dbReference type="PANTHER" id="PTHR30027:SF3">
    <property type="entry name" value="16S RRNA (URACIL(1498)-N(3))-METHYLTRANSFERASE"/>
    <property type="match status" value="1"/>
</dbReference>
<dbReference type="InterPro" id="IPR029026">
    <property type="entry name" value="tRNA_m1G_MTases_N"/>
</dbReference>
<evidence type="ECO:0000256" key="11">
    <source>
        <dbReference type="ARBA" id="ARBA00047944"/>
    </source>
</evidence>
<dbReference type="InterPro" id="IPR006700">
    <property type="entry name" value="RsmE"/>
</dbReference>
<dbReference type="OrthoDB" id="9808126at2"/>
<dbReference type="GO" id="GO:0070042">
    <property type="term" value="F:rRNA (uridine-N3-)-methyltransferase activity"/>
    <property type="evidence" value="ECO:0007669"/>
    <property type="project" value="TreeGrafter"/>
</dbReference>
<keyword evidence="16" id="KW-1185">Reference proteome</keyword>
<dbReference type="SUPFAM" id="SSF75217">
    <property type="entry name" value="alpha/beta knot"/>
    <property type="match status" value="1"/>
</dbReference>
<reference evidence="15 16" key="1">
    <citation type="submission" date="2019-06" db="EMBL/GenBank/DDBJ databases">
        <title>Sequencing the genomes of 1000 actinobacteria strains.</title>
        <authorList>
            <person name="Klenk H.-P."/>
        </authorList>
    </citation>
    <scope>NUCLEOTIDE SEQUENCE [LARGE SCALE GENOMIC DNA]</scope>
    <source>
        <strain evidence="15 16">DSM 12335</strain>
    </source>
</reference>
<evidence type="ECO:0000256" key="7">
    <source>
        <dbReference type="ARBA" id="ARBA00022603"/>
    </source>
</evidence>
<comment type="catalytic activity">
    <reaction evidence="11 12">
        <text>uridine(1498) in 16S rRNA + S-adenosyl-L-methionine = N(3)-methyluridine(1498) in 16S rRNA + S-adenosyl-L-homocysteine + H(+)</text>
        <dbReference type="Rhea" id="RHEA:42920"/>
        <dbReference type="Rhea" id="RHEA-COMP:10283"/>
        <dbReference type="Rhea" id="RHEA-COMP:10284"/>
        <dbReference type="ChEBI" id="CHEBI:15378"/>
        <dbReference type="ChEBI" id="CHEBI:57856"/>
        <dbReference type="ChEBI" id="CHEBI:59789"/>
        <dbReference type="ChEBI" id="CHEBI:65315"/>
        <dbReference type="ChEBI" id="CHEBI:74502"/>
        <dbReference type="EC" id="2.1.1.193"/>
    </reaction>
</comment>
<dbReference type="FunFam" id="3.40.1280.10:FF:000023">
    <property type="entry name" value="Ribosomal RNA small subunit methyltransferase E"/>
    <property type="match status" value="1"/>
</dbReference>
<accession>A0A542YRZ8</accession>
<dbReference type="Pfam" id="PF20260">
    <property type="entry name" value="PUA_4"/>
    <property type="match status" value="1"/>
</dbReference>
<sequence>MSAPLFFTGQGRLSTVAVDDRFVLDGPEGRHAADVSRLGPGETVLLADGSGLLARSEVVERRKGELELRVQEVVSVAEPDPRFTLVQALAKGDRDLLAIEVGTELGVDDVVPWQADRSIVRWRGERAAKAHRKWEQTVLAATKQARRARVPGVAPLADRQAVIQRIAAADLALVLHEEATEPLAGVDLPGAGEVLLVVGPEGGISPEETQAFVDAGARTVRLGSTVLRTSTAGSAAIALLSARARWR</sequence>
<dbReference type="InterPro" id="IPR029028">
    <property type="entry name" value="Alpha/beta_knot_MTases"/>
</dbReference>
<comment type="similarity">
    <text evidence="2 12">Belongs to the RNA methyltransferase RsmE family.</text>
</comment>
<keyword evidence="8 12" id="KW-0808">Transferase</keyword>
<comment type="subcellular location">
    <subcellularLocation>
        <location evidence="1 12">Cytoplasm</location>
    </subcellularLocation>
</comment>
<evidence type="ECO:0000313" key="16">
    <source>
        <dbReference type="Proteomes" id="UP000319516"/>
    </source>
</evidence>
<name>A0A542YRZ8_9MICO</name>
<dbReference type="InterPro" id="IPR015947">
    <property type="entry name" value="PUA-like_sf"/>
</dbReference>
<dbReference type="NCBIfam" id="TIGR00046">
    <property type="entry name" value="RsmE family RNA methyltransferase"/>
    <property type="match status" value="1"/>
</dbReference>
<dbReference type="Gene3D" id="3.40.1280.10">
    <property type="match status" value="1"/>
</dbReference>
<evidence type="ECO:0000259" key="14">
    <source>
        <dbReference type="Pfam" id="PF20260"/>
    </source>
</evidence>
<evidence type="ECO:0000256" key="8">
    <source>
        <dbReference type="ARBA" id="ARBA00022679"/>
    </source>
</evidence>
<dbReference type="CDD" id="cd18084">
    <property type="entry name" value="RsmE-like"/>
    <property type="match status" value="1"/>
</dbReference>
<dbReference type="Gene3D" id="2.40.240.20">
    <property type="entry name" value="Hypothetical PUA domain-like, domain 1"/>
    <property type="match status" value="1"/>
</dbReference>
<comment type="caution">
    <text evidence="15">The sequence shown here is derived from an EMBL/GenBank/DDBJ whole genome shotgun (WGS) entry which is preliminary data.</text>
</comment>
<dbReference type="AlphaFoldDB" id="A0A542YRZ8"/>
<feature type="domain" description="Ribosomal RNA small subunit methyltransferase E PUA-like" evidence="14">
    <location>
        <begin position="24"/>
        <end position="70"/>
    </location>
</feature>
<gene>
    <name evidence="15" type="ORF">FB467_1992</name>
</gene>
<evidence type="ECO:0000256" key="9">
    <source>
        <dbReference type="ARBA" id="ARBA00022691"/>
    </source>
</evidence>
<evidence type="ECO:0000256" key="10">
    <source>
        <dbReference type="ARBA" id="ARBA00025699"/>
    </source>
</evidence>
<evidence type="ECO:0000256" key="5">
    <source>
        <dbReference type="ARBA" id="ARBA00022490"/>
    </source>
</evidence>
<evidence type="ECO:0000256" key="1">
    <source>
        <dbReference type="ARBA" id="ARBA00004496"/>
    </source>
</evidence>
<dbReference type="GO" id="GO:0070475">
    <property type="term" value="P:rRNA base methylation"/>
    <property type="evidence" value="ECO:0007669"/>
    <property type="project" value="TreeGrafter"/>
</dbReference>
<keyword evidence="6 12" id="KW-0698">rRNA processing</keyword>
<evidence type="ECO:0000256" key="2">
    <source>
        <dbReference type="ARBA" id="ARBA00005528"/>
    </source>
</evidence>
<dbReference type="GO" id="GO:0005737">
    <property type="term" value="C:cytoplasm"/>
    <property type="evidence" value="ECO:0007669"/>
    <property type="project" value="UniProtKB-SubCell"/>
</dbReference>
<keyword evidence="7 12" id="KW-0489">Methyltransferase</keyword>
<evidence type="ECO:0000256" key="6">
    <source>
        <dbReference type="ARBA" id="ARBA00022552"/>
    </source>
</evidence>
<proteinExistence type="inferred from homology"/>
<dbReference type="PANTHER" id="PTHR30027">
    <property type="entry name" value="RIBOSOMAL RNA SMALL SUBUNIT METHYLTRANSFERASE E"/>
    <property type="match status" value="1"/>
</dbReference>
<evidence type="ECO:0000256" key="12">
    <source>
        <dbReference type="PIRNR" id="PIRNR015601"/>
    </source>
</evidence>
<dbReference type="Proteomes" id="UP000319516">
    <property type="component" value="Unassembled WGS sequence"/>
</dbReference>
<feature type="domain" description="Ribosomal RNA small subunit methyltransferase E methyltransferase" evidence="13">
    <location>
        <begin position="81"/>
        <end position="240"/>
    </location>
</feature>
<evidence type="ECO:0000313" key="15">
    <source>
        <dbReference type="EMBL" id="TQL50872.1"/>
    </source>
</evidence>
<keyword evidence="5 12" id="KW-0963">Cytoplasm</keyword>
<dbReference type="InterPro" id="IPR046887">
    <property type="entry name" value="RsmE_PUA-like"/>
</dbReference>
<dbReference type="EMBL" id="VFOP01000001">
    <property type="protein sequence ID" value="TQL50872.1"/>
    <property type="molecule type" value="Genomic_DNA"/>
</dbReference>
<dbReference type="InterPro" id="IPR046886">
    <property type="entry name" value="RsmE_MTase_dom"/>
</dbReference>
<dbReference type="NCBIfam" id="NF008693">
    <property type="entry name" value="PRK11713.2-3"/>
    <property type="match status" value="1"/>
</dbReference>
<keyword evidence="9 12" id="KW-0949">S-adenosyl-L-methionine</keyword>